<feature type="transmembrane region" description="Helical" evidence="6">
    <location>
        <begin position="300"/>
        <end position="321"/>
    </location>
</feature>
<dbReference type="AlphaFoldDB" id="A0A2T4A2V7"/>
<evidence type="ECO:0000256" key="5">
    <source>
        <dbReference type="SAM" id="MobiDB-lite"/>
    </source>
</evidence>
<keyword evidence="10" id="KW-1185">Reference proteome</keyword>
<feature type="transmembrane region" description="Helical" evidence="6">
    <location>
        <begin position="341"/>
        <end position="365"/>
    </location>
</feature>
<evidence type="ECO:0000256" key="4">
    <source>
        <dbReference type="ARBA" id="ARBA00023136"/>
    </source>
</evidence>
<dbReference type="GO" id="GO:0005254">
    <property type="term" value="F:chloride channel activity"/>
    <property type="evidence" value="ECO:0007669"/>
    <property type="project" value="TreeGrafter"/>
</dbReference>
<dbReference type="EMBL" id="KZ679686">
    <property type="protein sequence ID" value="PTB51405.1"/>
    <property type="molecule type" value="Genomic_DNA"/>
</dbReference>
<feature type="transmembrane region" description="Helical" evidence="6">
    <location>
        <begin position="385"/>
        <end position="407"/>
    </location>
</feature>
<dbReference type="InterPro" id="IPR049456">
    <property type="entry name" value="Anoctamin_N_fung"/>
</dbReference>
<keyword evidence="2 6" id="KW-0812">Transmembrane</keyword>
<dbReference type="Proteomes" id="UP000241690">
    <property type="component" value="Unassembled WGS sequence"/>
</dbReference>
<feature type="domain" description="Anoctamin alpha-beta plait" evidence="8">
    <location>
        <begin position="35"/>
        <end position="156"/>
    </location>
</feature>
<dbReference type="Pfam" id="PF04547">
    <property type="entry name" value="Anoctamin"/>
    <property type="match status" value="1"/>
</dbReference>
<evidence type="ECO:0000256" key="2">
    <source>
        <dbReference type="ARBA" id="ARBA00022692"/>
    </source>
</evidence>
<dbReference type="PANTHER" id="PTHR12308">
    <property type="entry name" value="ANOCTAMIN"/>
    <property type="match status" value="1"/>
</dbReference>
<feature type="region of interest" description="Disordered" evidence="5">
    <location>
        <begin position="1"/>
        <end position="29"/>
    </location>
</feature>
<feature type="transmembrane region" description="Helical" evidence="6">
    <location>
        <begin position="527"/>
        <end position="550"/>
    </location>
</feature>
<evidence type="ECO:0000259" key="7">
    <source>
        <dbReference type="Pfam" id="PF04547"/>
    </source>
</evidence>
<name>A0A2T4A2V7_TRIHA</name>
<dbReference type="GO" id="GO:0032541">
    <property type="term" value="C:cortical endoplasmic reticulum"/>
    <property type="evidence" value="ECO:0007669"/>
    <property type="project" value="TreeGrafter"/>
</dbReference>
<feature type="domain" description="Anoctamin transmembrane" evidence="7">
    <location>
        <begin position="189"/>
        <end position="648"/>
    </location>
</feature>
<evidence type="ECO:0000313" key="9">
    <source>
        <dbReference type="EMBL" id="PTB51405.1"/>
    </source>
</evidence>
<organism evidence="9 10">
    <name type="scientific">Trichoderma harzianum CBS 226.95</name>
    <dbReference type="NCBI Taxonomy" id="983964"/>
    <lineage>
        <taxon>Eukaryota</taxon>
        <taxon>Fungi</taxon>
        <taxon>Dikarya</taxon>
        <taxon>Ascomycota</taxon>
        <taxon>Pezizomycotina</taxon>
        <taxon>Sordariomycetes</taxon>
        <taxon>Hypocreomycetidae</taxon>
        <taxon>Hypocreales</taxon>
        <taxon>Hypocreaceae</taxon>
        <taxon>Trichoderma</taxon>
    </lineage>
</organism>
<comment type="subcellular location">
    <subcellularLocation>
        <location evidence="1">Membrane</location>
        <topology evidence="1">Multi-pass membrane protein</topology>
    </subcellularLocation>
</comment>
<evidence type="ECO:0000256" key="6">
    <source>
        <dbReference type="SAM" id="Phobius"/>
    </source>
</evidence>
<dbReference type="Pfam" id="PF20877">
    <property type="entry name" value="Anoctamin_N"/>
    <property type="match status" value="1"/>
</dbReference>
<feature type="transmembrane region" description="Helical" evidence="6">
    <location>
        <begin position="197"/>
        <end position="224"/>
    </location>
</feature>
<evidence type="ECO:0000256" key="3">
    <source>
        <dbReference type="ARBA" id="ARBA00022989"/>
    </source>
</evidence>
<dbReference type="RefSeq" id="XP_024771082.1">
    <property type="nucleotide sequence ID" value="XM_024913721.1"/>
</dbReference>
<dbReference type="STRING" id="983964.A0A2T4A2V7"/>
<gene>
    <name evidence="9" type="ORF">M431DRAFT_241882</name>
</gene>
<feature type="transmembrane region" description="Helical" evidence="6">
    <location>
        <begin position="611"/>
        <end position="634"/>
    </location>
</feature>
<dbReference type="InterPro" id="IPR007632">
    <property type="entry name" value="Anoctamin"/>
</dbReference>
<evidence type="ECO:0000313" key="10">
    <source>
        <dbReference type="Proteomes" id="UP000241690"/>
    </source>
</evidence>
<keyword evidence="3 6" id="KW-1133">Transmembrane helix</keyword>
<proteinExistence type="predicted"/>
<sequence>MPLHLEVPPVKDPELRRSPSPPPSPSRAAHVTYNDKYVVVYDFSDTDYETATNEFTALLKNLEATGLHVEVRPGYEQTILLFVKAPSALLGNRVYKLRVRDWLYGVTQTRPPGNKYTIVPAWYEAEDILSMDHLVNWPQSMGGAGITPGIGQWKNVKAIYPMHNDKVNQALLRGLSKKLLLGIEDLDKIRDLFGSKVSFYFAFGQSYSAFLIFPAITGLFTWLWLPKYSIVYTILTVVWCTVFLEYWKVREVDLSVRWQVRGVNKTKTNRPEYKYEKVIVDKYGRTIHYSPKWKQISRQLLQVPFMAIATVALGILISAVFAVEILISDSYDGPNNFYLDYLPTVLLAVLIPYISSYLETVAKWLTNYENHRTADNHEMSLTQKIFVLSIITNYLPILLTAFVYVPFGDQIFPWLEGHIVRFAPSIGHHLTEIPFRLDSDRLRHEVITLTVTGQLSSFFEENILPLIKHKMSGWYREYRRAYTKDTILISMVTDDQDEAEFLEKRRNEATLEHYNVQDDIAELVLQFGYLALFSSAWPLIPLGFLINNWVELRSDFAKISIEHQRPAPVRADGIGPWIVSLEILVWLGSITSASIVHLFSTDGVLSGGWSTLPLTIFISEHILLALTAVARVIFQRFGSKELRRERSEQYARRLSILEEIEEHKRDGEHIGPRERERRKSLLIAGNESFWTKQLEDGASAAAGMKLITLARKWEESNGELKKKQ</sequence>
<accession>A0A2T4A2V7</accession>
<evidence type="ECO:0000259" key="8">
    <source>
        <dbReference type="Pfam" id="PF20877"/>
    </source>
</evidence>
<dbReference type="InterPro" id="IPR049452">
    <property type="entry name" value="Anoctamin_TM"/>
</dbReference>
<dbReference type="GO" id="GO:0016020">
    <property type="term" value="C:membrane"/>
    <property type="evidence" value="ECO:0007669"/>
    <property type="project" value="UniProtKB-SubCell"/>
</dbReference>
<protein>
    <submittedName>
        <fullName evidence="9">Uncharacterized protein</fullName>
    </submittedName>
</protein>
<dbReference type="GeneID" id="36622284"/>
<feature type="transmembrane region" description="Helical" evidence="6">
    <location>
        <begin position="574"/>
        <end position="599"/>
    </location>
</feature>
<dbReference type="PANTHER" id="PTHR12308:SF77">
    <property type="entry name" value="MEMBRANE STRESS RESPONSE PROTEIN (IST2), PUTATIVE (AFU_ORTHOLOGUE AFUA_4G03330)-RELATED"/>
    <property type="match status" value="1"/>
</dbReference>
<keyword evidence="4 6" id="KW-0472">Membrane</keyword>
<feature type="transmembrane region" description="Helical" evidence="6">
    <location>
        <begin position="230"/>
        <end position="247"/>
    </location>
</feature>
<reference evidence="9 10" key="1">
    <citation type="submission" date="2016-07" db="EMBL/GenBank/DDBJ databases">
        <title>Multiple horizontal gene transfer events from other fungi enriched the ability of initially mycotrophic Trichoderma (Ascomycota) to feed on dead plant biomass.</title>
        <authorList>
            <consortium name="DOE Joint Genome Institute"/>
            <person name="Aerts A."/>
            <person name="Atanasova L."/>
            <person name="Chenthamara K."/>
            <person name="Zhang J."/>
            <person name="Grujic M."/>
            <person name="Henrissat B."/>
            <person name="Kuo A."/>
            <person name="Salamov A."/>
            <person name="Lipzen A."/>
            <person name="Labutti K."/>
            <person name="Barry K."/>
            <person name="Miao Y."/>
            <person name="Rahimi M.J."/>
            <person name="Shen Q."/>
            <person name="Grigoriev I.V."/>
            <person name="Kubicek C.P."/>
            <person name="Druzhinina I.S."/>
        </authorList>
    </citation>
    <scope>NUCLEOTIDE SEQUENCE [LARGE SCALE GENOMIC DNA]</scope>
    <source>
        <strain evidence="9 10">CBS 226.95</strain>
    </source>
</reference>
<evidence type="ECO:0000256" key="1">
    <source>
        <dbReference type="ARBA" id="ARBA00004141"/>
    </source>
</evidence>